<sequence length="108" mass="11980">MRSRILLAASAALLFSCSPKTVVQPTTPKTTEPPVTTVAEAPAPMSENVMKGKDLYDGRCGKCHPLFKPSDHTAEQWEPILKRMQKKAHISDEDMVLVHDYVFANLSQ</sequence>
<dbReference type="InterPro" id="IPR036909">
    <property type="entry name" value="Cyt_c-like_dom_sf"/>
</dbReference>
<dbReference type="SUPFAM" id="SSF46626">
    <property type="entry name" value="Cytochrome c"/>
    <property type="match status" value="1"/>
</dbReference>
<proteinExistence type="predicted"/>
<evidence type="ECO:0000313" key="3">
    <source>
        <dbReference type="EMBL" id="NYA72394.1"/>
    </source>
</evidence>
<feature type="chain" id="PRO_5030547126" evidence="2">
    <location>
        <begin position="24"/>
        <end position="108"/>
    </location>
</feature>
<dbReference type="EMBL" id="JACBJI010000008">
    <property type="protein sequence ID" value="NYA72394.1"/>
    <property type="molecule type" value="Genomic_DNA"/>
</dbReference>
<dbReference type="RefSeq" id="WP_176007203.1">
    <property type="nucleotide sequence ID" value="NZ_JABWMI010000020.1"/>
</dbReference>
<dbReference type="Gene3D" id="1.10.760.10">
    <property type="entry name" value="Cytochrome c-like domain"/>
    <property type="match status" value="1"/>
</dbReference>
<organism evidence="3 4">
    <name type="scientific">Flavobacterium agri</name>
    <dbReference type="NCBI Taxonomy" id="2743471"/>
    <lineage>
        <taxon>Bacteria</taxon>
        <taxon>Pseudomonadati</taxon>
        <taxon>Bacteroidota</taxon>
        <taxon>Flavobacteriia</taxon>
        <taxon>Flavobacteriales</taxon>
        <taxon>Flavobacteriaceae</taxon>
        <taxon>Flavobacterium</taxon>
    </lineage>
</organism>
<comment type="caution">
    <text evidence="3">The sequence shown here is derived from an EMBL/GenBank/DDBJ whole genome shotgun (WGS) entry which is preliminary data.</text>
</comment>
<dbReference type="PROSITE" id="PS51257">
    <property type="entry name" value="PROKAR_LIPOPROTEIN"/>
    <property type="match status" value="1"/>
</dbReference>
<protein>
    <submittedName>
        <fullName evidence="3">Cytochrome c</fullName>
    </submittedName>
</protein>
<evidence type="ECO:0000313" key="4">
    <source>
        <dbReference type="Proteomes" id="UP000535020"/>
    </source>
</evidence>
<evidence type="ECO:0000256" key="2">
    <source>
        <dbReference type="SAM" id="SignalP"/>
    </source>
</evidence>
<feature type="compositionally biased region" description="Low complexity" evidence="1">
    <location>
        <begin position="23"/>
        <end position="44"/>
    </location>
</feature>
<feature type="region of interest" description="Disordered" evidence="1">
    <location>
        <begin position="23"/>
        <end position="50"/>
    </location>
</feature>
<feature type="signal peptide" evidence="2">
    <location>
        <begin position="1"/>
        <end position="23"/>
    </location>
</feature>
<dbReference type="GO" id="GO:0009055">
    <property type="term" value="F:electron transfer activity"/>
    <property type="evidence" value="ECO:0007669"/>
    <property type="project" value="InterPro"/>
</dbReference>
<evidence type="ECO:0000256" key="1">
    <source>
        <dbReference type="SAM" id="MobiDB-lite"/>
    </source>
</evidence>
<keyword evidence="4" id="KW-1185">Reference proteome</keyword>
<gene>
    <name evidence="3" type="ORF">HZF10_15800</name>
</gene>
<reference evidence="3 4" key="1">
    <citation type="submission" date="2020-07" db="EMBL/GenBank/DDBJ databases">
        <authorList>
            <person name="Sun Q."/>
        </authorList>
    </citation>
    <scope>NUCLEOTIDE SEQUENCE [LARGE SCALE GENOMIC DNA]</scope>
    <source>
        <strain evidence="3 4">MAH-1</strain>
    </source>
</reference>
<dbReference type="Proteomes" id="UP000535020">
    <property type="component" value="Unassembled WGS sequence"/>
</dbReference>
<accession>A0A7Y9C7H7</accession>
<dbReference type="AlphaFoldDB" id="A0A7Y9C7H7"/>
<name>A0A7Y9C7H7_9FLAO</name>
<dbReference type="GO" id="GO:0020037">
    <property type="term" value="F:heme binding"/>
    <property type="evidence" value="ECO:0007669"/>
    <property type="project" value="InterPro"/>
</dbReference>
<keyword evidence="2" id="KW-0732">Signal</keyword>